<feature type="transmembrane region" description="Helical" evidence="1">
    <location>
        <begin position="196"/>
        <end position="212"/>
    </location>
</feature>
<feature type="transmembrane region" description="Helical" evidence="1">
    <location>
        <begin position="249"/>
        <end position="272"/>
    </location>
</feature>
<feature type="transmembrane region" description="Helical" evidence="1">
    <location>
        <begin position="131"/>
        <end position="154"/>
    </location>
</feature>
<comment type="caution">
    <text evidence="2">The sequence shown here is derived from an EMBL/GenBank/DDBJ whole genome shotgun (WGS) entry which is preliminary data.</text>
</comment>
<evidence type="ECO:0000256" key="1">
    <source>
        <dbReference type="SAM" id="Phobius"/>
    </source>
</evidence>
<protein>
    <recommendedName>
        <fullName evidence="4">Gustatory receptor</fullName>
    </recommendedName>
</protein>
<proteinExistence type="predicted"/>
<sequence>MHGNKILTKHLALQYEIQDERYGMMMIFAGQYMFLTLRVQYPCLVSLSICVLVNHYRILLIRIMNGFKKMEFAAIPKNVMKLRNDYNNIERKLYILKDALSSPLFVILLISFCELYVGLSTVLYKRVSTFLLLQLGCSVLPGIAIMLILTLFNAKIPECMMRIKTTVAFLRDKYEFSSVSKGKEITIFNRIIKKDIVYLSAGAAGLFIYLTYGKEDELANVWTHRYQINEINYVRIVNFMGEYMHYTIYFQYPCLFVVSISVLVYRYGLILLQFNIDLTNMDFVAIPTKCREIVNVYNGIEKKIRLLKDSLSTSLFIMLANSFLNFYTCLSTAFLRSNPPHYVMEAVCNAFIGIFTITTLTIVLSRIPESMMKIKSTLGYLIEQYQCCLNSGKEIYLLERMEKKGIIYLTACNIIYFKKTFLLSAFGTVFTYGLILVNIK</sequence>
<name>A0A8X6G4C4_TRICU</name>
<keyword evidence="1" id="KW-0472">Membrane</keyword>
<feature type="transmembrane region" description="Helical" evidence="1">
    <location>
        <begin position="341"/>
        <end position="365"/>
    </location>
</feature>
<dbReference type="EMBL" id="BMAO01004543">
    <property type="protein sequence ID" value="GFQ95322.1"/>
    <property type="molecule type" value="Genomic_DNA"/>
</dbReference>
<keyword evidence="3" id="KW-1185">Reference proteome</keyword>
<feature type="transmembrane region" description="Helical" evidence="1">
    <location>
        <begin position="99"/>
        <end position="119"/>
    </location>
</feature>
<evidence type="ECO:0000313" key="3">
    <source>
        <dbReference type="Proteomes" id="UP000887116"/>
    </source>
</evidence>
<feature type="transmembrane region" description="Helical" evidence="1">
    <location>
        <begin position="421"/>
        <end position="439"/>
    </location>
</feature>
<evidence type="ECO:0000313" key="2">
    <source>
        <dbReference type="EMBL" id="GFQ95322.1"/>
    </source>
</evidence>
<accession>A0A8X6G4C4</accession>
<keyword evidence="1" id="KW-0812">Transmembrane</keyword>
<evidence type="ECO:0008006" key="4">
    <source>
        <dbReference type="Google" id="ProtNLM"/>
    </source>
</evidence>
<feature type="transmembrane region" description="Helical" evidence="1">
    <location>
        <begin position="315"/>
        <end position="335"/>
    </location>
</feature>
<dbReference type="Proteomes" id="UP000887116">
    <property type="component" value="Unassembled WGS sequence"/>
</dbReference>
<gene>
    <name evidence="2" type="primary">AVEN_56834_1</name>
    <name evidence="2" type="ORF">TNCT_353731</name>
</gene>
<feature type="transmembrane region" description="Helical" evidence="1">
    <location>
        <begin position="39"/>
        <end position="60"/>
    </location>
</feature>
<keyword evidence="1" id="KW-1133">Transmembrane helix</keyword>
<organism evidence="2 3">
    <name type="scientific">Trichonephila clavata</name>
    <name type="common">Joro spider</name>
    <name type="synonym">Nephila clavata</name>
    <dbReference type="NCBI Taxonomy" id="2740835"/>
    <lineage>
        <taxon>Eukaryota</taxon>
        <taxon>Metazoa</taxon>
        <taxon>Ecdysozoa</taxon>
        <taxon>Arthropoda</taxon>
        <taxon>Chelicerata</taxon>
        <taxon>Arachnida</taxon>
        <taxon>Araneae</taxon>
        <taxon>Araneomorphae</taxon>
        <taxon>Entelegynae</taxon>
        <taxon>Araneoidea</taxon>
        <taxon>Nephilidae</taxon>
        <taxon>Trichonephila</taxon>
    </lineage>
</organism>
<reference evidence="2" key="1">
    <citation type="submission" date="2020-07" db="EMBL/GenBank/DDBJ databases">
        <title>Multicomponent nature underlies the extraordinary mechanical properties of spider dragline silk.</title>
        <authorList>
            <person name="Kono N."/>
            <person name="Nakamura H."/>
            <person name="Mori M."/>
            <person name="Yoshida Y."/>
            <person name="Ohtoshi R."/>
            <person name="Malay A.D."/>
            <person name="Moran D.A.P."/>
            <person name="Tomita M."/>
            <person name="Numata K."/>
            <person name="Arakawa K."/>
        </authorList>
    </citation>
    <scope>NUCLEOTIDE SEQUENCE</scope>
</reference>
<dbReference type="AlphaFoldDB" id="A0A8X6G4C4"/>